<sequence length="43" mass="5035">LADHRAYCEFLFSPAGHAQELVHMIDVVTTNKGQKTRRRHDRE</sequence>
<protein>
    <submittedName>
        <fullName evidence="1">Chemotaxis protein methyltransferase CheR</fullName>
    </submittedName>
</protein>
<reference evidence="1 2" key="1">
    <citation type="submission" date="2016-10" db="EMBL/GenBank/DDBJ databases">
        <authorList>
            <person name="de Groot N.N."/>
        </authorList>
    </citation>
    <scope>NUCLEOTIDE SEQUENCE [LARGE SCALE GENOMIC DNA]</scope>
    <source>
        <strain evidence="1 2">DSM 17813</strain>
    </source>
</reference>
<proteinExistence type="predicted"/>
<dbReference type="Proteomes" id="UP000182146">
    <property type="component" value="Unassembled WGS sequence"/>
</dbReference>
<keyword evidence="1" id="KW-0808">Transferase</keyword>
<feature type="non-terminal residue" evidence="1">
    <location>
        <position position="1"/>
    </location>
</feature>
<dbReference type="AlphaFoldDB" id="A0A1G9XNF1"/>
<evidence type="ECO:0000313" key="1">
    <source>
        <dbReference type="EMBL" id="SDM97966.1"/>
    </source>
</evidence>
<name>A0A1G9XNF1_9BACT</name>
<keyword evidence="1" id="KW-0489">Methyltransferase</keyword>
<organism evidence="1 2">
    <name type="scientific">Geoalkalibacter ferrihydriticus</name>
    <dbReference type="NCBI Taxonomy" id="392333"/>
    <lineage>
        <taxon>Bacteria</taxon>
        <taxon>Pseudomonadati</taxon>
        <taxon>Thermodesulfobacteriota</taxon>
        <taxon>Desulfuromonadia</taxon>
        <taxon>Desulfuromonadales</taxon>
        <taxon>Geoalkalibacteraceae</taxon>
        <taxon>Geoalkalibacter</taxon>
    </lineage>
</organism>
<gene>
    <name evidence="1" type="ORF">SAMN05660860_03496</name>
</gene>
<dbReference type="STRING" id="392333.SAMN05660860_03496"/>
<evidence type="ECO:0000313" key="2">
    <source>
        <dbReference type="Proteomes" id="UP000182146"/>
    </source>
</evidence>
<dbReference type="GO" id="GO:0032259">
    <property type="term" value="P:methylation"/>
    <property type="evidence" value="ECO:0007669"/>
    <property type="project" value="UniProtKB-KW"/>
</dbReference>
<accession>A0A1G9XNF1</accession>
<dbReference type="EMBL" id="FNGU01000019">
    <property type="protein sequence ID" value="SDM97966.1"/>
    <property type="molecule type" value="Genomic_DNA"/>
</dbReference>
<dbReference type="GO" id="GO:0008168">
    <property type="term" value="F:methyltransferase activity"/>
    <property type="evidence" value="ECO:0007669"/>
    <property type="project" value="UniProtKB-KW"/>
</dbReference>